<evidence type="ECO:0008006" key="3">
    <source>
        <dbReference type="Google" id="ProtNLM"/>
    </source>
</evidence>
<name>A0A6L4NFW2_9BACE</name>
<sequence>MKLTDKRFWKFEAMAIVCGVLTLLFVFCSCSNRHDLTDNYSVFTYGEGLYNESETDYPIFVSKLGYKGEPPFIPNVKQVWWNSFHIIIEQTNGSWWIITSIDKTLTEGDMFHGPLSIHQKDSIMLMEKVNTNKMKHKDYE</sequence>
<evidence type="ECO:0000313" key="1">
    <source>
        <dbReference type="EMBL" id="KAB6083324.1"/>
    </source>
</evidence>
<reference evidence="1 2" key="1">
    <citation type="journal article" date="2019" name="Nat. Med.">
        <title>A library of human gut bacterial isolates paired with longitudinal multiomics data enables mechanistic microbiome research.</title>
        <authorList>
            <person name="Poyet M."/>
            <person name="Groussin M."/>
            <person name="Gibbons S.M."/>
            <person name="Avila-Pacheco J."/>
            <person name="Jiang X."/>
            <person name="Kearney S.M."/>
            <person name="Perrotta A.R."/>
            <person name="Berdy B."/>
            <person name="Zhao S."/>
            <person name="Lieberman T.D."/>
            <person name="Swanson P.K."/>
            <person name="Smith M."/>
            <person name="Roesemann S."/>
            <person name="Alexander J.E."/>
            <person name="Rich S.A."/>
            <person name="Livny J."/>
            <person name="Vlamakis H."/>
            <person name="Clish C."/>
            <person name="Bullock K."/>
            <person name="Deik A."/>
            <person name="Scott J."/>
            <person name="Pierce K.A."/>
            <person name="Xavier R.J."/>
            <person name="Alm E.J."/>
        </authorList>
    </citation>
    <scope>NUCLEOTIDE SEQUENCE [LARGE SCALE GENOMIC DNA]</scope>
    <source>
        <strain evidence="1 2">BIOML-A73</strain>
    </source>
</reference>
<accession>A0A6L4NFW2</accession>
<dbReference type="Proteomes" id="UP000474077">
    <property type="component" value="Unassembled WGS sequence"/>
</dbReference>
<evidence type="ECO:0000313" key="2">
    <source>
        <dbReference type="Proteomes" id="UP000474077"/>
    </source>
</evidence>
<proteinExistence type="predicted"/>
<dbReference type="PROSITE" id="PS51257">
    <property type="entry name" value="PROKAR_LIPOPROTEIN"/>
    <property type="match status" value="1"/>
</dbReference>
<protein>
    <recommendedName>
        <fullName evidence="3">Lipoprotein</fullName>
    </recommendedName>
</protein>
<dbReference type="RefSeq" id="WP_151921966.1">
    <property type="nucleotide sequence ID" value="NZ_RCXZ01000011.1"/>
</dbReference>
<gene>
    <name evidence="1" type="ORF">GA560_10005</name>
</gene>
<dbReference type="AlphaFoldDB" id="A0A6L4NFW2"/>
<organism evidence="1 2">
    <name type="scientific">Bacteroides xylanisolvens</name>
    <dbReference type="NCBI Taxonomy" id="371601"/>
    <lineage>
        <taxon>Bacteria</taxon>
        <taxon>Pseudomonadati</taxon>
        <taxon>Bacteroidota</taxon>
        <taxon>Bacteroidia</taxon>
        <taxon>Bacteroidales</taxon>
        <taxon>Bacteroidaceae</taxon>
        <taxon>Bacteroides</taxon>
    </lineage>
</organism>
<dbReference type="EMBL" id="WDER01000022">
    <property type="protein sequence ID" value="KAB6083324.1"/>
    <property type="molecule type" value="Genomic_DNA"/>
</dbReference>
<comment type="caution">
    <text evidence="1">The sequence shown here is derived from an EMBL/GenBank/DDBJ whole genome shotgun (WGS) entry which is preliminary data.</text>
</comment>